<evidence type="ECO:0000256" key="1">
    <source>
        <dbReference type="ARBA" id="ARBA00004196"/>
    </source>
</evidence>
<protein>
    <recommendedName>
        <fullName evidence="6">Multidrug resistance protein MdtA-like C-terminal permuted SH3 domain-containing protein</fullName>
    </recommendedName>
</protein>
<feature type="region of interest" description="Disordered" evidence="5">
    <location>
        <begin position="118"/>
        <end position="161"/>
    </location>
</feature>
<dbReference type="OrthoDB" id="3769355at2"/>
<feature type="region of interest" description="Disordered" evidence="5">
    <location>
        <begin position="539"/>
        <end position="583"/>
    </location>
</feature>
<dbReference type="InterPro" id="IPR058627">
    <property type="entry name" value="MdtA-like_C"/>
</dbReference>
<keyword evidence="8" id="KW-1185">Reference proteome</keyword>
<dbReference type="InterPro" id="IPR006143">
    <property type="entry name" value="RND_pump_MFP"/>
</dbReference>
<dbReference type="InterPro" id="IPR050465">
    <property type="entry name" value="UPF0194_transport"/>
</dbReference>
<feature type="compositionally biased region" description="Gly residues" evidence="5">
    <location>
        <begin position="292"/>
        <end position="301"/>
    </location>
</feature>
<dbReference type="SUPFAM" id="SSF111369">
    <property type="entry name" value="HlyD-like secretion proteins"/>
    <property type="match status" value="1"/>
</dbReference>
<feature type="coiled-coil region" evidence="4">
    <location>
        <begin position="334"/>
        <end position="361"/>
    </location>
</feature>
<feature type="region of interest" description="Disordered" evidence="5">
    <location>
        <begin position="288"/>
        <end position="324"/>
    </location>
</feature>
<dbReference type="Gene3D" id="2.40.50.100">
    <property type="match status" value="1"/>
</dbReference>
<dbReference type="EMBL" id="LT985188">
    <property type="protein sequence ID" value="SPD85352.1"/>
    <property type="molecule type" value="Genomic_DNA"/>
</dbReference>
<dbReference type="Gene3D" id="1.10.287.470">
    <property type="entry name" value="Helix hairpin bin"/>
    <property type="match status" value="1"/>
</dbReference>
<keyword evidence="3 4" id="KW-0175">Coiled coil</keyword>
<dbReference type="PANTHER" id="PTHR32347:SF23">
    <property type="entry name" value="BLL5650 PROTEIN"/>
    <property type="match status" value="1"/>
</dbReference>
<comment type="subcellular location">
    <subcellularLocation>
        <location evidence="1">Cell envelope</location>
    </subcellularLocation>
</comment>
<dbReference type="Gene3D" id="2.40.30.170">
    <property type="match status" value="1"/>
</dbReference>
<evidence type="ECO:0000313" key="7">
    <source>
        <dbReference type="EMBL" id="SPD85352.1"/>
    </source>
</evidence>
<name>A0A2N9JB28_9ACTN</name>
<dbReference type="KEGG" id="mgg:MPLG2_0316"/>
<evidence type="ECO:0000256" key="3">
    <source>
        <dbReference type="ARBA" id="ARBA00023054"/>
    </source>
</evidence>
<evidence type="ECO:0000259" key="6">
    <source>
        <dbReference type="Pfam" id="PF25967"/>
    </source>
</evidence>
<dbReference type="AlphaFoldDB" id="A0A2N9JB28"/>
<dbReference type="Gene3D" id="2.40.420.20">
    <property type="match status" value="1"/>
</dbReference>
<sequence>MAINGRLRAVIIAGTALAVVGGVGWGVAVANPSSQTRYVTATAGTGDVTQTYTTSGTIARTNTSEASFAVDGTVSSVKVAVGDQVEAGDVLAVLKKGPLQLAVLDAETSVAEAKANLYSAQNPTSTSSRTGSSGSSSSSSGSGSSGSGSSGSGGSGSGAQGGVTINPAPLLAATTALTTAVAAEEVACEPVFGAVPEPTASPSPSTSESPSASPSPSETTTETASPSAEPTPTESESPSASPSATVEDQDAIIEANDPTDAELKACGEARAQVKLATANLQTVVQQLVQPSGNGGTGGQSGTGSSNTTSGSSSTKSGSSSSSSTTTATVSAAQVASAKAKLLQAEQALQAAQDDLDNAELLAPIAGTVGTVELSKGSASSAGAITIVGSGNAQVSFELPLATRTLVENGQKVTVTPAGSTKALAGTITSISAVETSGTAGDTPTYTTVVTVSDADGLLASGAKASVTIPVASATNAVRVPASAVTPTGTGTATVQVLASGSSTASTVQVTTGAVGGGWVEIKQGISAGDTVVLADNTAELPTNTNNNQRRTTTTATAQATTAAQSGGGSSTQPSAQPTATASR</sequence>
<feature type="compositionally biased region" description="Low complexity" evidence="5">
    <location>
        <begin position="124"/>
        <end position="142"/>
    </location>
</feature>
<feature type="region of interest" description="Disordered" evidence="5">
    <location>
        <begin position="194"/>
        <end position="247"/>
    </location>
</feature>
<feature type="compositionally biased region" description="Gly residues" evidence="5">
    <location>
        <begin position="143"/>
        <end position="161"/>
    </location>
</feature>
<dbReference type="Proteomes" id="UP000238164">
    <property type="component" value="Chromosome 1"/>
</dbReference>
<dbReference type="GO" id="GO:0016020">
    <property type="term" value="C:membrane"/>
    <property type="evidence" value="ECO:0007669"/>
    <property type="project" value="InterPro"/>
</dbReference>
<dbReference type="PANTHER" id="PTHR32347">
    <property type="entry name" value="EFFLUX SYSTEM COMPONENT YKNX-RELATED"/>
    <property type="match status" value="1"/>
</dbReference>
<feature type="compositionally biased region" description="Low complexity" evidence="5">
    <location>
        <begin position="541"/>
        <end position="577"/>
    </location>
</feature>
<evidence type="ECO:0000256" key="5">
    <source>
        <dbReference type="SAM" id="MobiDB-lite"/>
    </source>
</evidence>
<feature type="compositionally biased region" description="Low complexity" evidence="5">
    <location>
        <begin position="302"/>
        <end position="324"/>
    </location>
</feature>
<dbReference type="Pfam" id="PF25967">
    <property type="entry name" value="RND-MFP_C"/>
    <property type="match status" value="1"/>
</dbReference>
<dbReference type="GO" id="GO:0022857">
    <property type="term" value="F:transmembrane transporter activity"/>
    <property type="evidence" value="ECO:0007669"/>
    <property type="project" value="InterPro"/>
</dbReference>
<dbReference type="GO" id="GO:0030313">
    <property type="term" value="C:cell envelope"/>
    <property type="evidence" value="ECO:0007669"/>
    <property type="project" value="UniProtKB-SubCell"/>
</dbReference>
<proteinExistence type="inferred from homology"/>
<accession>A0A2N9JB28</accession>
<feature type="domain" description="Multidrug resistance protein MdtA-like C-terminal permuted SH3" evidence="6">
    <location>
        <begin position="475"/>
        <end position="533"/>
    </location>
</feature>
<reference evidence="7 8" key="1">
    <citation type="submission" date="2018-02" db="EMBL/GenBank/DDBJ databases">
        <authorList>
            <person name="Cohen D.B."/>
            <person name="Kent A.D."/>
        </authorList>
    </citation>
    <scope>NUCLEOTIDE SEQUENCE [LARGE SCALE GENOMIC DNA]</scope>
    <source>
        <strain evidence="7">1</strain>
    </source>
</reference>
<organism evidence="7 8">
    <name type="scientific">Micropruina glycogenica</name>
    <dbReference type="NCBI Taxonomy" id="75385"/>
    <lineage>
        <taxon>Bacteria</taxon>
        <taxon>Bacillati</taxon>
        <taxon>Actinomycetota</taxon>
        <taxon>Actinomycetes</taxon>
        <taxon>Propionibacteriales</taxon>
        <taxon>Nocardioidaceae</taxon>
        <taxon>Micropruina</taxon>
    </lineage>
</organism>
<evidence type="ECO:0000256" key="2">
    <source>
        <dbReference type="ARBA" id="ARBA00009477"/>
    </source>
</evidence>
<dbReference type="NCBIfam" id="TIGR01730">
    <property type="entry name" value="RND_mfp"/>
    <property type="match status" value="1"/>
</dbReference>
<evidence type="ECO:0000313" key="8">
    <source>
        <dbReference type="Proteomes" id="UP000238164"/>
    </source>
</evidence>
<gene>
    <name evidence="7" type="ORF">MPLG2_0316</name>
</gene>
<evidence type="ECO:0000256" key="4">
    <source>
        <dbReference type="SAM" id="Coils"/>
    </source>
</evidence>
<dbReference type="RefSeq" id="WP_105184609.1">
    <property type="nucleotide sequence ID" value="NZ_BAAAGO010000025.1"/>
</dbReference>
<comment type="similarity">
    <text evidence="2">Belongs to the membrane fusion protein (MFP) (TC 8.A.1) family.</text>
</comment>
<feature type="compositionally biased region" description="Low complexity" evidence="5">
    <location>
        <begin position="194"/>
        <end position="245"/>
    </location>
</feature>